<evidence type="ECO:0000256" key="5">
    <source>
        <dbReference type="ARBA" id="ARBA00022692"/>
    </source>
</evidence>
<evidence type="ECO:0000256" key="6">
    <source>
        <dbReference type="ARBA" id="ARBA00022989"/>
    </source>
</evidence>
<dbReference type="EMBL" id="QBUD01000001">
    <property type="protein sequence ID" value="PUB19182.1"/>
    <property type="molecule type" value="Genomic_DNA"/>
</dbReference>
<evidence type="ECO:0000256" key="3">
    <source>
        <dbReference type="ARBA" id="ARBA00022516"/>
    </source>
</evidence>
<gene>
    <name evidence="13" type="ORF">C8N45_101775</name>
</gene>
<evidence type="ECO:0000256" key="12">
    <source>
        <dbReference type="SAM" id="Phobius"/>
    </source>
</evidence>
<dbReference type="GO" id="GO:0008654">
    <property type="term" value="P:phospholipid biosynthetic process"/>
    <property type="evidence" value="ECO:0007669"/>
    <property type="project" value="UniProtKB-KW"/>
</dbReference>
<dbReference type="PANTHER" id="PTHR14269">
    <property type="entry name" value="CDP-DIACYLGLYCEROL--GLYCEROL-3-PHOSPHATE 3-PHOSPHATIDYLTRANSFERASE-RELATED"/>
    <property type="match status" value="1"/>
</dbReference>
<dbReference type="RefSeq" id="WP_108384843.1">
    <property type="nucleotide sequence ID" value="NZ_QBUD01000001.1"/>
</dbReference>
<keyword evidence="5 12" id="KW-0812">Transmembrane</keyword>
<feature type="transmembrane region" description="Helical" evidence="12">
    <location>
        <begin position="12"/>
        <end position="35"/>
    </location>
</feature>
<keyword evidence="10" id="KW-1208">Phospholipid metabolism</keyword>
<keyword evidence="14" id="KW-1185">Reference proteome</keyword>
<dbReference type="InterPro" id="IPR048254">
    <property type="entry name" value="CDP_ALCOHOL_P_TRANSF_CS"/>
</dbReference>
<evidence type="ECO:0000256" key="7">
    <source>
        <dbReference type="ARBA" id="ARBA00023098"/>
    </source>
</evidence>
<keyword evidence="7" id="KW-0443">Lipid metabolism</keyword>
<feature type="transmembrane region" description="Helical" evidence="12">
    <location>
        <begin position="141"/>
        <end position="160"/>
    </location>
</feature>
<comment type="caution">
    <text evidence="13">The sequence shown here is derived from an EMBL/GenBank/DDBJ whole genome shotgun (WGS) entry which is preliminary data.</text>
</comment>
<evidence type="ECO:0000313" key="14">
    <source>
        <dbReference type="Proteomes" id="UP000244523"/>
    </source>
</evidence>
<evidence type="ECO:0000256" key="10">
    <source>
        <dbReference type="ARBA" id="ARBA00023264"/>
    </source>
</evidence>
<evidence type="ECO:0000256" key="1">
    <source>
        <dbReference type="ARBA" id="ARBA00004141"/>
    </source>
</evidence>
<dbReference type="InterPro" id="IPR050324">
    <property type="entry name" value="CDP-alcohol_PTase-I"/>
</dbReference>
<keyword evidence="8 12" id="KW-0472">Membrane</keyword>
<dbReference type="PANTHER" id="PTHR14269:SF61">
    <property type="entry name" value="CDP-DIACYLGLYCEROL--SERINE O-PHOSPHATIDYLTRANSFERASE"/>
    <property type="match status" value="1"/>
</dbReference>
<proteinExistence type="inferred from homology"/>
<accession>A0A2T6KRJ5</accession>
<evidence type="ECO:0000313" key="13">
    <source>
        <dbReference type="EMBL" id="PUB19182.1"/>
    </source>
</evidence>
<sequence length="243" mass="26336">MASEGPARRDLPVIALLPNMVTLAAICAGLTSIRFGFQGDYERAVMLILLAGFLDGVDGRLARLLRSESKTGAELDSLADFLNFGVAAPLLLYLFVLHELGGAGWIAVLVFAVCAVIRLARFNVQSRSDQGKGDPRYFVGVPAPAGALLAMMPMYGSFLFSDSPILPAGVDAIWIVLVGLAMISRLPTYSFKLLTVSRSNVQYFLLGAIVLIAALLTYIWATLVVLNLLYIAAVLWAWRDKKR</sequence>
<reference evidence="13 14" key="1">
    <citation type="submission" date="2018-04" db="EMBL/GenBank/DDBJ databases">
        <title>Genomic Encyclopedia of Archaeal and Bacterial Type Strains, Phase II (KMG-II): from individual species to whole genera.</title>
        <authorList>
            <person name="Goeker M."/>
        </authorList>
    </citation>
    <scope>NUCLEOTIDE SEQUENCE [LARGE SCALE GENOMIC DNA]</scope>
    <source>
        <strain evidence="13 14">DSM 29955</strain>
    </source>
</reference>
<keyword evidence="9" id="KW-0594">Phospholipid biosynthesis</keyword>
<dbReference type="InterPro" id="IPR000462">
    <property type="entry name" value="CDP-OH_P_trans"/>
</dbReference>
<dbReference type="PROSITE" id="PS00379">
    <property type="entry name" value="CDP_ALCOHOL_P_TRANSF"/>
    <property type="match status" value="1"/>
</dbReference>
<comment type="subcellular location">
    <subcellularLocation>
        <location evidence="1">Membrane</location>
        <topology evidence="1">Multi-pass membrane protein</topology>
    </subcellularLocation>
</comment>
<evidence type="ECO:0000256" key="11">
    <source>
        <dbReference type="RuleBase" id="RU003750"/>
    </source>
</evidence>
<dbReference type="AlphaFoldDB" id="A0A2T6KRJ5"/>
<dbReference type="InterPro" id="IPR043130">
    <property type="entry name" value="CDP-OH_PTrfase_TM_dom"/>
</dbReference>
<dbReference type="Proteomes" id="UP000244523">
    <property type="component" value="Unassembled WGS sequence"/>
</dbReference>
<comment type="similarity">
    <text evidence="2 11">Belongs to the CDP-alcohol phosphatidyltransferase class-I family.</text>
</comment>
<keyword evidence="4 11" id="KW-0808">Transferase</keyword>
<feature type="transmembrane region" description="Helical" evidence="12">
    <location>
        <begin position="203"/>
        <end position="236"/>
    </location>
</feature>
<protein>
    <submittedName>
        <fullName evidence="13">CDP-diacylglycerol--serine O-phosphatidyltransferase</fullName>
    </submittedName>
</protein>
<evidence type="ECO:0000256" key="9">
    <source>
        <dbReference type="ARBA" id="ARBA00023209"/>
    </source>
</evidence>
<dbReference type="GO" id="GO:0016780">
    <property type="term" value="F:phosphotransferase activity, for other substituted phosphate groups"/>
    <property type="evidence" value="ECO:0007669"/>
    <property type="project" value="InterPro"/>
</dbReference>
<evidence type="ECO:0000256" key="2">
    <source>
        <dbReference type="ARBA" id="ARBA00010441"/>
    </source>
</evidence>
<keyword evidence="6 12" id="KW-1133">Transmembrane helix</keyword>
<organism evidence="13 14">
    <name type="scientific">Yoonia sediminilitoris</name>
    <dbReference type="NCBI Taxonomy" id="1286148"/>
    <lineage>
        <taxon>Bacteria</taxon>
        <taxon>Pseudomonadati</taxon>
        <taxon>Pseudomonadota</taxon>
        <taxon>Alphaproteobacteria</taxon>
        <taxon>Rhodobacterales</taxon>
        <taxon>Paracoccaceae</taxon>
        <taxon>Yoonia</taxon>
    </lineage>
</organism>
<dbReference type="Gene3D" id="1.20.120.1760">
    <property type="match status" value="1"/>
</dbReference>
<evidence type="ECO:0000256" key="4">
    <source>
        <dbReference type="ARBA" id="ARBA00022679"/>
    </source>
</evidence>
<evidence type="ECO:0000256" key="8">
    <source>
        <dbReference type="ARBA" id="ARBA00023136"/>
    </source>
</evidence>
<feature type="transmembrane region" description="Helical" evidence="12">
    <location>
        <begin position="172"/>
        <end position="191"/>
    </location>
</feature>
<feature type="transmembrane region" description="Helical" evidence="12">
    <location>
        <begin position="102"/>
        <end position="120"/>
    </location>
</feature>
<dbReference type="OrthoDB" id="9777147at2"/>
<name>A0A2T6KRJ5_9RHOB</name>
<dbReference type="GO" id="GO:0016020">
    <property type="term" value="C:membrane"/>
    <property type="evidence" value="ECO:0007669"/>
    <property type="project" value="UniProtKB-SubCell"/>
</dbReference>
<dbReference type="Pfam" id="PF01066">
    <property type="entry name" value="CDP-OH_P_transf"/>
    <property type="match status" value="1"/>
</dbReference>
<keyword evidence="3" id="KW-0444">Lipid biosynthesis</keyword>